<comment type="caution">
    <text evidence="2">The sequence shown here is derived from an EMBL/GenBank/DDBJ whole genome shotgun (WGS) entry which is preliminary data.</text>
</comment>
<organism evidence="2 3">
    <name type="scientific">Allomesorhizobium camelthorni</name>
    <dbReference type="NCBI Taxonomy" id="475069"/>
    <lineage>
        <taxon>Bacteria</taxon>
        <taxon>Pseudomonadati</taxon>
        <taxon>Pseudomonadota</taxon>
        <taxon>Alphaproteobacteria</taxon>
        <taxon>Hyphomicrobiales</taxon>
        <taxon>Phyllobacteriaceae</taxon>
        <taxon>Allomesorhizobium</taxon>
    </lineage>
</organism>
<sequence length="100" mass="11088">MVPSAAAKGEFFQVKTIISHGMETGLRHDDQGNVIPRKIINKFVCRYNDSVVFSVDLHEAISANPFFEFSLLATESGRLDFVWEEDGGDVYALSHQLAVG</sequence>
<feature type="domain" description="Sulphur oxidation protein SoxZ" evidence="1">
    <location>
        <begin position="3"/>
        <end position="91"/>
    </location>
</feature>
<keyword evidence="3" id="KW-1185">Reference proteome</keyword>
<dbReference type="Pfam" id="PF08770">
    <property type="entry name" value="SoxZ"/>
    <property type="match status" value="1"/>
</dbReference>
<evidence type="ECO:0000313" key="3">
    <source>
        <dbReference type="Proteomes" id="UP001642900"/>
    </source>
</evidence>
<dbReference type="InterPro" id="IPR014880">
    <property type="entry name" value="SoxZ_dom"/>
</dbReference>
<evidence type="ECO:0000259" key="1">
    <source>
        <dbReference type="Pfam" id="PF08770"/>
    </source>
</evidence>
<dbReference type="InterPro" id="IPR014756">
    <property type="entry name" value="Ig_E-set"/>
</dbReference>
<protein>
    <submittedName>
        <fullName evidence="2">Thiosulfate oxidation carrier complex protein SoxZ</fullName>
    </submittedName>
</protein>
<dbReference type="SUPFAM" id="SSF81296">
    <property type="entry name" value="E set domains"/>
    <property type="match status" value="1"/>
</dbReference>
<dbReference type="Proteomes" id="UP001642900">
    <property type="component" value="Unassembled WGS sequence"/>
</dbReference>
<dbReference type="InterPro" id="IPR030995">
    <property type="entry name" value="SoxZ"/>
</dbReference>
<dbReference type="AlphaFoldDB" id="A0A6G4WI40"/>
<accession>A0A6G4WI40</accession>
<dbReference type="Gene3D" id="2.60.40.10">
    <property type="entry name" value="Immunoglobulins"/>
    <property type="match status" value="1"/>
</dbReference>
<dbReference type="InterPro" id="IPR013783">
    <property type="entry name" value="Ig-like_fold"/>
</dbReference>
<dbReference type="NCBIfam" id="TIGR04490">
    <property type="entry name" value="SoxZ_true"/>
    <property type="match status" value="1"/>
</dbReference>
<reference evidence="2 3" key="1">
    <citation type="submission" date="2020-02" db="EMBL/GenBank/DDBJ databases">
        <title>Genome sequence of strain CCNWXJ40-4.</title>
        <authorList>
            <person name="Gao J."/>
            <person name="Sun J."/>
        </authorList>
    </citation>
    <scope>NUCLEOTIDE SEQUENCE [LARGE SCALE GENOMIC DNA]</scope>
    <source>
        <strain evidence="2 3">CCNWXJ 40-4</strain>
    </source>
</reference>
<evidence type="ECO:0000313" key="2">
    <source>
        <dbReference type="EMBL" id="NGO54462.1"/>
    </source>
</evidence>
<gene>
    <name evidence="2" type="primary">soxZ</name>
    <name evidence="2" type="ORF">G6N73_25590</name>
</gene>
<proteinExistence type="predicted"/>
<dbReference type="EMBL" id="JAAKZF010000053">
    <property type="protein sequence ID" value="NGO54462.1"/>
    <property type="molecule type" value="Genomic_DNA"/>
</dbReference>
<name>A0A6G4WI40_9HYPH</name>